<gene>
    <name evidence="1" type="ORF">CLV39_0042</name>
</gene>
<evidence type="ECO:0000313" key="1">
    <source>
        <dbReference type="EMBL" id="RMB00072.1"/>
    </source>
</evidence>
<dbReference type="EMBL" id="REFO01000003">
    <property type="protein sequence ID" value="RMB00072.1"/>
    <property type="molecule type" value="Genomic_DNA"/>
</dbReference>
<dbReference type="AlphaFoldDB" id="A0A3M0BSB6"/>
<sequence>MELLEECIVLTLDGREYYKIQKDDIGYYAFIRSAELNASKKEEAFISDTYEGIKGMIDLYLLLKKGIRKKQWIHKLHK</sequence>
<organism evidence="1 2">
    <name type="scientific">Hydrogenothermus marinus</name>
    <dbReference type="NCBI Taxonomy" id="133270"/>
    <lineage>
        <taxon>Bacteria</taxon>
        <taxon>Pseudomonadati</taxon>
        <taxon>Aquificota</taxon>
        <taxon>Aquificia</taxon>
        <taxon>Aquificales</taxon>
        <taxon>Hydrogenothermaceae</taxon>
        <taxon>Hydrogenothermus</taxon>
    </lineage>
</organism>
<accession>A0A3M0BSB6</accession>
<proteinExistence type="predicted"/>
<name>A0A3M0BSB6_9AQUI</name>
<comment type="caution">
    <text evidence="1">The sequence shown here is derived from an EMBL/GenBank/DDBJ whole genome shotgun (WGS) entry which is preliminary data.</text>
</comment>
<dbReference type="Proteomes" id="UP000280842">
    <property type="component" value="Unassembled WGS sequence"/>
</dbReference>
<reference evidence="1 2" key="1">
    <citation type="submission" date="2018-10" db="EMBL/GenBank/DDBJ databases">
        <title>Genomic Encyclopedia of Archaeal and Bacterial Type Strains, Phase II (KMG-II): from individual species to whole genera.</title>
        <authorList>
            <person name="Goeker M."/>
        </authorList>
    </citation>
    <scope>NUCLEOTIDE SEQUENCE [LARGE SCALE GENOMIC DNA]</scope>
    <source>
        <strain evidence="1 2">VM1</strain>
    </source>
</reference>
<protein>
    <submittedName>
        <fullName evidence="1">Uncharacterized protein</fullName>
    </submittedName>
</protein>
<evidence type="ECO:0000313" key="2">
    <source>
        <dbReference type="Proteomes" id="UP000280842"/>
    </source>
</evidence>
<dbReference type="RefSeq" id="WP_121922228.1">
    <property type="nucleotide sequence ID" value="NZ_REFO01000003.1"/>
</dbReference>
<keyword evidence="2" id="KW-1185">Reference proteome</keyword>